<protein>
    <submittedName>
        <fullName evidence="5">Ketoacyl-ACP synthase III</fullName>
    </submittedName>
</protein>
<dbReference type="GO" id="GO:0004315">
    <property type="term" value="F:3-oxoacyl-[acyl-carrier-protein] synthase activity"/>
    <property type="evidence" value="ECO:0007669"/>
    <property type="project" value="InterPro"/>
</dbReference>
<comment type="caution">
    <text evidence="5">The sequence shown here is derived from an EMBL/GenBank/DDBJ whole genome shotgun (WGS) entry which is preliminary data.</text>
</comment>
<evidence type="ECO:0000259" key="4">
    <source>
        <dbReference type="Pfam" id="PF08545"/>
    </source>
</evidence>
<accession>A0A545TVQ6</accession>
<feature type="domain" description="Beta-ketoacyl-[acyl-carrier-protein] synthase III N-terminal" evidence="4">
    <location>
        <begin position="115"/>
        <end position="202"/>
    </location>
</feature>
<feature type="domain" description="Beta-ketoacyl-[acyl-carrier-protein] synthase III C-terminal" evidence="3">
    <location>
        <begin position="249"/>
        <end position="326"/>
    </location>
</feature>
<dbReference type="Proteomes" id="UP000319732">
    <property type="component" value="Unassembled WGS sequence"/>
</dbReference>
<evidence type="ECO:0000313" key="5">
    <source>
        <dbReference type="EMBL" id="TQV81310.1"/>
    </source>
</evidence>
<evidence type="ECO:0000256" key="1">
    <source>
        <dbReference type="ARBA" id="ARBA00022679"/>
    </source>
</evidence>
<dbReference type="CDD" id="cd00830">
    <property type="entry name" value="KAS_III"/>
    <property type="match status" value="1"/>
</dbReference>
<dbReference type="RefSeq" id="WP_142903971.1">
    <property type="nucleotide sequence ID" value="NZ_ML660091.1"/>
</dbReference>
<keyword evidence="2" id="KW-0012">Acyltransferase</keyword>
<reference evidence="5 6" key="1">
    <citation type="submission" date="2019-06" db="EMBL/GenBank/DDBJ databases">
        <title>Whole genome sequence for Cellvibrionaceae sp. R142.</title>
        <authorList>
            <person name="Wang G."/>
        </authorList>
    </citation>
    <scope>NUCLEOTIDE SEQUENCE [LARGE SCALE GENOMIC DNA]</scope>
    <source>
        <strain evidence="5 6">R142</strain>
    </source>
</reference>
<name>A0A545TVQ6_9GAMM</name>
<dbReference type="PANTHER" id="PTHR34069">
    <property type="entry name" value="3-OXOACYL-[ACYL-CARRIER-PROTEIN] SYNTHASE 3"/>
    <property type="match status" value="1"/>
</dbReference>
<evidence type="ECO:0000313" key="6">
    <source>
        <dbReference type="Proteomes" id="UP000319732"/>
    </source>
</evidence>
<keyword evidence="6" id="KW-1185">Reference proteome</keyword>
<proteinExistence type="predicted"/>
<dbReference type="AlphaFoldDB" id="A0A545TVQ6"/>
<dbReference type="GO" id="GO:0006633">
    <property type="term" value="P:fatty acid biosynthetic process"/>
    <property type="evidence" value="ECO:0007669"/>
    <property type="project" value="InterPro"/>
</dbReference>
<organism evidence="5 6">
    <name type="scientific">Exilibacterium tricleocarpae</name>
    <dbReference type="NCBI Taxonomy" id="2591008"/>
    <lineage>
        <taxon>Bacteria</taxon>
        <taxon>Pseudomonadati</taxon>
        <taxon>Pseudomonadota</taxon>
        <taxon>Gammaproteobacteria</taxon>
        <taxon>Cellvibrionales</taxon>
        <taxon>Cellvibrionaceae</taxon>
        <taxon>Exilibacterium</taxon>
    </lineage>
</organism>
<gene>
    <name evidence="5" type="ORF">FKG94_09460</name>
</gene>
<dbReference type="SUPFAM" id="SSF53901">
    <property type="entry name" value="Thiolase-like"/>
    <property type="match status" value="2"/>
</dbReference>
<keyword evidence="1" id="KW-0808">Transferase</keyword>
<dbReference type="GO" id="GO:0044550">
    <property type="term" value="P:secondary metabolite biosynthetic process"/>
    <property type="evidence" value="ECO:0007669"/>
    <property type="project" value="TreeGrafter"/>
</dbReference>
<dbReference type="OrthoDB" id="9788274at2"/>
<dbReference type="InterPro" id="IPR016039">
    <property type="entry name" value="Thiolase-like"/>
</dbReference>
<sequence>MEFSGSSRIAGVGAYLPNNRVTSRSLMEEVNSTRFGTPVTYIDRLAGIKERRISDENMLPSDMAIRASENALEDAGVSPGDIDLVVYCGIDRDWQEPATAHRVQSIIGAEKATCFDLSNACHGFMNGLSVADAFIAKGGIDNALVCTGEKTSHVMYSFMERIKNTNSKAEFRKWLGSLTVGDAGGAMVVQRSAAGDGLRWVGFQSQGEHAELCWWRHKEEGGLEGEMVMDRISRTVVDLHRGMIDATYEKLDWSPGSADWLYCHQAGAGPHQELVKVAGMAPDYAPITYDYYGNLASATIPVNIALNRPKRGDRLLIFGAGSGISVCQAGMVF</sequence>
<dbReference type="InterPro" id="IPR013751">
    <property type="entry name" value="ACP_syn_III_N"/>
</dbReference>
<evidence type="ECO:0000256" key="2">
    <source>
        <dbReference type="ARBA" id="ARBA00023315"/>
    </source>
</evidence>
<dbReference type="Pfam" id="PF08541">
    <property type="entry name" value="ACP_syn_III_C"/>
    <property type="match status" value="1"/>
</dbReference>
<evidence type="ECO:0000259" key="3">
    <source>
        <dbReference type="Pfam" id="PF08541"/>
    </source>
</evidence>
<dbReference type="PANTHER" id="PTHR34069:SF3">
    <property type="entry name" value="ACYL-COA:ACYL-COA ALKYLTRANSFERASE"/>
    <property type="match status" value="1"/>
</dbReference>
<dbReference type="Pfam" id="PF08545">
    <property type="entry name" value="ACP_syn_III"/>
    <property type="match status" value="1"/>
</dbReference>
<dbReference type="Gene3D" id="3.40.47.10">
    <property type="match status" value="2"/>
</dbReference>
<dbReference type="EMBL" id="VHSG01000008">
    <property type="protein sequence ID" value="TQV81310.1"/>
    <property type="molecule type" value="Genomic_DNA"/>
</dbReference>
<dbReference type="InterPro" id="IPR013747">
    <property type="entry name" value="ACP_syn_III_C"/>
</dbReference>